<gene>
    <name evidence="1" type="ORF">PSYPI_42340</name>
</gene>
<dbReference type="HOGENOM" id="CLU_215573_0_0_6"/>
<protein>
    <submittedName>
        <fullName evidence="1">Rhs element Vgr protein</fullName>
    </submittedName>
</protein>
<evidence type="ECO:0000313" key="1">
    <source>
        <dbReference type="EMBL" id="EGH48605.1"/>
    </source>
</evidence>
<dbReference type="Proteomes" id="UP000004986">
    <property type="component" value="Unassembled WGS sequence"/>
</dbReference>
<feature type="non-terminal residue" evidence="1">
    <location>
        <position position="50"/>
    </location>
</feature>
<reference evidence="1 2" key="1">
    <citation type="journal article" date="2011" name="PLoS Pathog.">
        <title>Dynamic evolution of pathogenicity revealed by sequencing and comparative genomics of 19 Pseudomonas syringae isolates.</title>
        <authorList>
            <person name="Baltrus D.A."/>
            <person name="Nishimura M.T."/>
            <person name="Romanchuk A."/>
            <person name="Chang J.H."/>
            <person name="Mukhtar M.S."/>
            <person name="Cherkis K."/>
            <person name="Roach J."/>
            <person name="Grant S.R."/>
            <person name="Jones C.D."/>
            <person name="Dangl J.L."/>
        </authorList>
    </citation>
    <scope>NUCLEOTIDE SEQUENCE [LARGE SCALE GENOMIC DNA]</scope>
    <source>
        <strain evidence="1 2">1704B</strain>
    </source>
</reference>
<keyword evidence="2" id="KW-1185">Reference proteome</keyword>
<name>F3GNF2_PSESJ</name>
<evidence type="ECO:0000313" key="2">
    <source>
        <dbReference type="Proteomes" id="UP000004986"/>
    </source>
</evidence>
<sequence length="50" mass="5139">MNSILDAAMNAFSGPLSQAGRLLELNTPQGQELFALRAHAGTGRAGVDAV</sequence>
<organism evidence="1 2">
    <name type="scientific">Pseudomonas syringae pv. pisi str. 1704B</name>
    <dbReference type="NCBI Taxonomy" id="629263"/>
    <lineage>
        <taxon>Bacteria</taxon>
        <taxon>Pseudomonadati</taxon>
        <taxon>Pseudomonadota</taxon>
        <taxon>Gammaproteobacteria</taxon>
        <taxon>Pseudomonadales</taxon>
        <taxon>Pseudomonadaceae</taxon>
        <taxon>Pseudomonas</taxon>
        <taxon>Pseudomonas syringae</taxon>
    </lineage>
</organism>
<proteinExistence type="predicted"/>
<accession>F3GNF2</accession>
<comment type="caution">
    <text evidence="1">The sequence shown here is derived from an EMBL/GenBank/DDBJ whole genome shotgun (WGS) entry which is preliminary data.</text>
</comment>
<dbReference type="EMBL" id="AEAI01003290">
    <property type="protein sequence ID" value="EGH48605.1"/>
    <property type="molecule type" value="Genomic_DNA"/>
</dbReference>
<dbReference type="AlphaFoldDB" id="F3GNF2"/>